<accession>A0ABY6L399</accession>
<dbReference type="PROSITE" id="PS50878">
    <property type="entry name" value="RT_POL"/>
    <property type="match status" value="1"/>
</dbReference>
<dbReference type="InterPro" id="IPR043128">
    <property type="entry name" value="Rev_trsase/Diguanyl_cyclase"/>
</dbReference>
<sequence length="498" mass="57933">MTEDSNMQKMTEAGDEYFADALTNMPPHCEDLVSRLTDAIRGIAVPRVEEALISPFDGSYAASNFIKQLERTSEGPQDDATLQTRLRTLLKDQREIQEQVEKMLEYDIIEPSFSPYSSPVTLVTKRDKTKRFCVDYRRLNEIIFPDVHHLPLIENILDKLANDKIYSRADFSSAYWSIEISPPDRNLLSFVTLEASRAAYQRSERETIREIVREWQDNGIVTETRSPYASPVLLVRKKTGDHRLVVYYRRLNIQTVKDKFPLPRIDKLLEGLRNAKFFTTLDLAHGYLQIPLTEKAKLKTTFITPDDTGQFERMIFGLANAPAEFQRLMHTVLGPLLNKKAFCYLDDVIIPAKDWREMIERLREVLERIRSAKLTLKPFKCEFGRREVEFLGYVISTGGLKPGPRKIKAIEEFPEPNNVHDIRRFLGLKNISRRIVKDFARKAEPLSRLTNKGTQFEWKEEQRRSFGGLRNDLVEYPVLAHYNPELRQKYIAMRVLRD</sequence>
<dbReference type="Gene3D" id="3.10.10.10">
    <property type="entry name" value="HIV Type 1 Reverse Transcriptase, subunit A, domain 1"/>
    <property type="match status" value="2"/>
</dbReference>
<organism evidence="2 3">
    <name type="scientific">Cordylochernes scorpioides</name>
    <dbReference type="NCBI Taxonomy" id="51811"/>
    <lineage>
        <taxon>Eukaryota</taxon>
        <taxon>Metazoa</taxon>
        <taxon>Ecdysozoa</taxon>
        <taxon>Arthropoda</taxon>
        <taxon>Chelicerata</taxon>
        <taxon>Arachnida</taxon>
        <taxon>Pseudoscorpiones</taxon>
        <taxon>Cheliferoidea</taxon>
        <taxon>Chernetidae</taxon>
        <taxon>Cordylochernes</taxon>
    </lineage>
</organism>
<proteinExistence type="predicted"/>
<evidence type="ECO:0000313" key="2">
    <source>
        <dbReference type="EMBL" id="UYV75621.1"/>
    </source>
</evidence>
<dbReference type="InterPro" id="IPR000477">
    <property type="entry name" value="RT_dom"/>
</dbReference>
<dbReference type="InterPro" id="IPR051320">
    <property type="entry name" value="Viral_Replic_Matur_Polypro"/>
</dbReference>
<dbReference type="CDD" id="cd01647">
    <property type="entry name" value="RT_LTR"/>
    <property type="match status" value="1"/>
</dbReference>
<evidence type="ECO:0000313" key="3">
    <source>
        <dbReference type="Proteomes" id="UP001235939"/>
    </source>
</evidence>
<feature type="domain" description="Reverse transcriptase" evidence="1">
    <location>
        <begin position="216"/>
        <end position="395"/>
    </location>
</feature>
<dbReference type="Gene3D" id="3.30.70.270">
    <property type="match status" value="3"/>
</dbReference>
<reference evidence="2 3" key="1">
    <citation type="submission" date="2022-01" db="EMBL/GenBank/DDBJ databases">
        <title>A chromosomal length assembly of Cordylochernes scorpioides.</title>
        <authorList>
            <person name="Zeh D."/>
            <person name="Zeh J."/>
        </authorList>
    </citation>
    <scope>NUCLEOTIDE SEQUENCE [LARGE SCALE GENOMIC DNA]</scope>
    <source>
        <strain evidence="2">IN4F17</strain>
        <tissue evidence="2">Whole Body</tissue>
    </source>
</reference>
<dbReference type="PANTHER" id="PTHR33064:SF37">
    <property type="entry name" value="RIBONUCLEASE H"/>
    <property type="match status" value="1"/>
</dbReference>
<dbReference type="EMBL" id="CP092875">
    <property type="protein sequence ID" value="UYV75621.1"/>
    <property type="molecule type" value="Genomic_DNA"/>
</dbReference>
<evidence type="ECO:0000259" key="1">
    <source>
        <dbReference type="PROSITE" id="PS50878"/>
    </source>
</evidence>
<protein>
    <recommendedName>
        <fullName evidence="1">Reverse transcriptase domain-containing protein</fullName>
    </recommendedName>
</protein>
<dbReference type="PANTHER" id="PTHR33064">
    <property type="entry name" value="POL PROTEIN"/>
    <property type="match status" value="1"/>
</dbReference>
<gene>
    <name evidence="2" type="ORF">LAZ67_13000776</name>
</gene>
<dbReference type="Proteomes" id="UP001235939">
    <property type="component" value="Chromosome 13"/>
</dbReference>
<dbReference type="Pfam" id="PF00078">
    <property type="entry name" value="RVT_1"/>
    <property type="match status" value="1"/>
</dbReference>
<dbReference type="SUPFAM" id="SSF56672">
    <property type="entry name" value="DNA/RNA polymerases"/>
    <property type="match status" value="2"/>
</dbReference>
<dbReference type="InterPro" id="IPR043502">
    <property type="entry name" value="DNA/RNA_pol_sf"/>
</dbReference>
<name>A0ABY6L399_9ARAC</name>
<keyword evidence="3" id="KW-1185">Reference proteome</keyword>